<evidence type="ECO:0000313" key="2">
    <source>
        <dbReference type="Proteomes" id="UP000222975"/>
    </source>
</evidence>
<dbReference type="Proteomes" id="UP000222975">
    <property type="component" value="Segment"/>
</dbReference>
<organism evidence="1 2">
    <name type="scientific">Erwinia phage vB_EamM_Simmy50</name>
    <dbReference type="NCBI Taxonomy" id="1815988"/>
    <lineage>
        <taxon>Viruses</taxon>
        <taxon>Duplodnaviria</taxon>
        <taxon>Heunggongvirae</taxon>
        <taxon>Uroviricota</taxon>
        <taxon>Caudoviricetes</taxon>
        <taxon>Chimalliviridae</taxon>
        <taxon>Agricanvirus</taxon>
        <taxon>Agricanvirus simmy50</taxon>
    </lineage>
</organism>
<protein>
    <submittedName>
        <fullName evidence="1">Uncharacterized protein</fullName>
    </submittedName>
</protein>
<reference evidence="2" key="1">
    <citation type="submission" date="2016-03" db="EMBL/GenBank/DDBJ databases">
        <authorList>
            <person name="Sharma R."/>
            <person name="Simister A.R."/>
            <person name="Berg J.A."/>
            <person name="Jensen G.L."/>
            <person name="Keele B.R."/>
            <person name="Ward M.E.H."/>
            <person name="Breakwell D.P."/>
            <person name="Hope S."/>
            <person name="Grose J.H."/>
        </authorList>
    </citation>
    <scope>NUCLEOTIDE SEQUENCE [LARGE SCALE GENOMIC DNA]</scope>
</reference>
<name>A0A173GD83_9CAUD</name>
<accession>A0A173GD83</accession>
<keyword evidence="2" id="KW-1185">Reference proteome</keyword>
<evidence type="ECO:0000313" key="1">
    <source>
        <dbReference type="EMBL" id="ANH51597.1"/>
    </source>
</evidence>
<gene>
    <name evidence="1" type="ORF">SIMMY50_135</name>
</gene>
<sequence length="137" mass="15516">MNRPTLTVRGMIDELLAAAKAQHPDITRLAIKVAYIQNEKIKYIVNITTATGVIPFTDESQMDVMGVVEHEVAKITERERNRPNVGELDIASNTTINLYTKFRRIFGPRPIITVKLGYLDPVTPNVNRVTVELDYTY</sequence>
<dbReference type="EMBL" id="KU886223">
    <property type="protein sequence ID" value="ANH51597.1"/>
    <property type="molecule type" value="Genomic_DNA"/>
</dbReference>
<proteinExistence type="predicted"/>